<name>A0ABV5S9D7_9ACTN</name>
<keyword evidence="3" id="KW-1185">Reference proteome</keyword>
<proteinExistence type="predicted"/>
<accession>A0ABV5S9D7</accession>
<evidence type="ECO:0000313" key="2">
    <source>
        <dbReference type="EMBL" id="MFB9627423.1"/>
    </source>
</evidence>
<evidence type="ECO:0000313" key="3">
    <source>
        <dbReference type="Proteomes" id="UP001589532"/>
    </source>
</evidence>
<feature type="domain" description="HTH araC/xylS-type" evidence="1">
    <location>
        <begin position="5"/>
        <end position="67"/>
    </location>
</feature>
<dbReference type="RefSeq" id="WP_345003135.1">
    <property type="nucleotide sequence ID" value="NZ_BAAAXV010000012.1"/>
</dbReference>
<dbReference type="PROSITE" id="PS01124">
    <property type="entry name" value="HTH_ARAC_FAMILY_2"/>
    <property type="match status" value="1"/>
</dbReference>
<sequence length="67" mass="7661">MFGASQVAYIWRRMLAGRGRVRADGLADEVGRSRKRLWSRFRSQLGITPKRAARLVRFDHAAHLLAP</sequence>
<evidence type="ECO:0000259" key="1">
    <source>
        <dbReference type="PROSITE" id="PS01124"/>
    </source>
</evidence>
<comment type="caution">
    <text evidence="2">The sequence shown here is derived from an EMBL/GenBank/DDBJ whole genome shotgun (WGS) entry which is preliminary data.</text>
</comment>
<dbReference type="Proteomes" id="UP001589532">
    <property type="component" value="Unassembled WGS sequence"/>
</dbReference>
<gene>
    <name evidence="2" type="ORF">ACFFSA_30450</name>
</gene>
<dbReference type="EMBL" id="JBHMBW010000032">
    <property type="protein sequence ID" value="MFB9627423.1"/>
    <property type="molecule type" value="Genomic_DNA"/>
</dbReference>
<organism evidence="2 3">
    <name type="scientific">Nonomuraea helvata</name>
    <dbReference type="NCBI Taxonomy" id="37484"/>
    <lineage>
        <taxon>Bacteria</taxon>
        <taxon>Bacillati</taxon>
        <taxon>Actinomycetota</taxon>
        <taxon>Actinomycetes</taxon>
        <taxon>Streptosporangiales</taxon>
        <taxon>Streptosporangiaceae</taxon>
        <taxon>Nonomuraea</taxon>
    </lineage>
</organism>
<dbReference type="InterPro" id="IPR018060">
    <property type="entry name" value="HTH_AraC"/>
</dbReference>
<reference evidence="2 3" key="1">
    <citation type="submission" date="2024-09" db="EMBL/GenBank/DDBJ databases">
        <authorList>
            <person name="Sun Q."/>
            <person name="Mori K."/>
        </authorList>
    </citation>
    <scope>NUCLEOTIDE SEQUENCE [LARGE SCALE GENOMIC DNA]</scope>
    <source>
        <strain evidence="2 3">JCM 3143</strain>
    </source>
</reference>
<protein>
    <recommendedName>
        <fullName evidence="1">HTH araC/xylS-type domain-containing protein</fullName>
    </recommendedName>
</protein>
<dbReference type="Gene3D" id="1.10.10.60">
    <property type="entry name" value="Homeodomain-like"/>
    <property type="match status" value="1"/>
</dbReference>